<dbReference type="InterPro" id="IPR006089">
    <property type="entry name" value="Acyl-CoA_DH_CS"/>
</dbReference>
<dbReference type="SUPFAM" id="SSF47203">
    <property type="entry name" value="Acyl-CoA dehydrogenase C-terminal domain-like"/>
    <property type="match status" value="1"/>
</dbReference>
<protein>
    <recommendedName>
        <fullName evidence="9">Acyl-CoA dehydrogenase/oxidase N-terminal domain-containing protein</fullName>
    </recommendedName>
</protein>
<dbReference type="PANTHER" id="PTHR43188:SF1">
    <property type="entry name" value="ACYL-COA DEHYDROGENASE"/>
    <property type="match status" value="1"/>
</dbReference>
<comment type="similarity">
    <text evidence="2">Belongs to the acyl-CoA dehydrogenase family.</text>
</comment>
<evidence type="ECO:0000313" key="7">
    <source>
        <dbReference type="EMBL" id="RXH81822.1"/>
    </source>
</evidence>
<dbReference type="InterPro" id="IPR037069">
    <property type="entry name" value="AcylCoA_DH/ox_N_sf"/>
</dbReference>
<accession>A0A498IIE6</accession>
<gene>
    <name evidence="7" type="ORF">DVH24_036163</name>
</gene>
<sequence>MAQRVVVGGCRDRCGRLGSSNDGVARWSDGALHEWLHGWWFWVLDDVKNNERTNYFNSPALDVSVAFPQATPASTCPPCTSDYYQIDDLLTPEEQAIRLRVRECMEKDVAPIMAEYWEKAEFPFQIIPKLGALRIAGGTIKGYGCPGLSITANAFATAEIARVDASCSTFFLVHSSAAMLTIALCGSEAQKQKYLPSLAEFKTVACWGLTEPDYGSDASALRATATKVKDFNLLICFFISVKWYYHALLVFGCHGSDHAISRILVLLGSSGGRRYLKERKQFGAPLAAFQINQEKIARMLGNVQAMVLIGWRLCKLYEAGKMTPGHASMGKSWITLKARETVALGRELLGGNGILSDFLVAKAFGDLEPIYTFEGTYDINALVTGREVTGIASFRPAASTQRSRLQCNFSESQLPPQVSFINNKVV</sequence>
<evidence type="ECO:0000259" key="5">
    <source>
        <dbReference type="Pfam" id="PF00441"/>
    </source>
</evidence>
<dbReference type="Gene3D" id="1.20.140.10">
    <property type="entry name" value="Butyryl-CoA Dehydrogenase, subunit A, domain 3"/>
    <property type="match status" value="1"/>
</dbReference>
<dbReference type="InterPro" id="IPR009075">
    <property type="entry name" value="AcylCo_DH/oxidase_C"/>
</dbReference>
<dbReference type="PANTHER" id="PTHR43188">
    <property type="entry name" value="ACYL-COENZYME A OXIDASE"/>
    <property type="match status" value="1"/>
</dbReference>
<evidence type="ECO:0000256" key="3">
    <source>
        <dbReference type="ARBA" id="ARBA00022630"/>
    </source>
</evidence>
<comment type="cofactor">
    <cofactor evidence="1">
        <name>FAD</name>
        <dbReference type="ChEBI" id="CHEBI:57692"/>
    </cofactor>
</comment>
<keyword evidence="8" id="KW-1185">Reference proteome</keyword>
<dbReference type="FunFam" id="1.10.540.10:FF:000014">
    <property type="entry name" value="Acyl-coenzyme A oxidase 4, peroxisomal"/>
    <property type="match status" value="1"/>
</dbReference>
<keyword evidence="3" id="KW-0285">Flavoprotein</keyword>
<evidence type="ECO:0000256" key="2">
    <source>
        <dbReference type="ARBA" id="ARBA00009347"/>
    </source>
</evidence>
<organism evidence="7 8">
    <name type="scientific">Malus domestica</name>
    <name type="common">Apple</name>
    <name type="synonym">Pyrus malus</name>
    <dbReference type="NCBI Taxonomy" id="3750"/>
    <lineage>
        <taxon>Eukaryota</taxon>
        <taxon>Viridiplantae</taxon>
        <taxon>Streptophyta</taxon>
        <taxon>Embryophyta</taxon>
        <taxon>Tracheophyta</taxon>
        <taxon>Spermatophyta</taxon>
        <taxon>Magnoliopsida</taxon>
        <taxon>eudicotyledons</taxon>
        <taxon>Gunneridae</taxon>
        <taxon>Pentapetalae</taxon>
        <taxon>rosids</taxon>
        <taxon>fabids</taxon>
        <taxon>Rosales</taxon>
        <taxon>Rosaceae</taxon>
        <taxon>Amygdaloideae</taxon>
        <taxon>Maleae</taxon>
        <taxon>Malus</taxon>
    </lineage>
</organism>
<comment type="caution">
    <text evidence="7">The sequence shown here is derived from an EMBL/GenBank/DDBJ whole genome shotgun (WGS) entry which is preliminary data.</text>
</comment>
<evidence type="ECO:0000256" key="1">
    <source>
        <dbReference type="ARBA" id="ARBA00001974"/>
    </source>
</evidence>
<proteinExistence type="inferred from homology"/>
<dbReference type="SUPFAM" id="SSF56645">
    <property type="entry name" value="Acyl-CoA dehydrogenase NM domain-like"/>
    <property type="match status" value="1"/>
</dbReference>
<dbReference type="STRING" id="3750.A0A498IIE6"/>
<dbReference type="InterPro" id="IPR036250">
    <property type="entry name" value="AcylCo_DH-like_C"/>
</dbReference>
<dbReference type="GO" id="GO:0003995">
    <property type="term" value="F:acyl-CoA dehydrogenase activity"/>
    <property type="evidence" value="ECO:0007669"/>
    <property type="project" value="InterPro"/>
</dbReference>
<dbReference type="Pfam" id="PF02771">
    <property type="entry name" value="Acyl-CoA_dh_N"/>
    <property type="match status" value="1"/>
</dbReference>
<keyword evidence="4" id="KW-0274">FAD</keyword>
<dbReference type="InterPro" id="IPR009100">
    <property type="entry name" value="AcylCoA_DH/oxidase_NM_dom_sf"/>
</dbReference>
<dbReference type="AlphaFoldDB" id="A0A498IIE6"/>
<feature type="domain" description="Acyl-CoA dehydrogenase/oxidase N-terminal" evidence="6">
    <location>
        <begin position="91"/>
        <end position="200"/>
    </location>
</feature>
<evidence type="ECO:0000259" key="6">
    <source>
        <dbReference type="Pfam" id="PF02771"/>
    </source>
</evidence>
<dbReference type="FunFam" id="1.20.140.10:FF:000021">
    <property type="entry name" value="Acyl-coenzyme A oxidase 4, peroxisomal"/>
    <property type="match status" value="1"/>
</dbReference>
<evidence type="ECO:0000313" key="8">
    <source>
        <dbReference type="Proteomes" id="UP000290289"/>
    </source>
</evidence>
<name>A0A498IIE6_MALDO</name>
<dbReference type="Proteomes" id="UP000290289">
    <property type="component" value="Chromosome 12"/>
</dbReference>
<dbReference type="Pfam" id="PF00441">
    <property type="entry name" value="Acyl-CoA_dh_1"/>
    <property type="match status" value="1"/>
</dbReference>
<evidence type="ECO:0000256" key="4">
    <source>
        <dbReference type="ARBA" id="ARBA00022827"/>
    </source>
</evidence>
<dbReference type="Gene3D" id="1.10.540.10">
    <property type="entry name" value="Acyl-CoA dehydrogenase/oxidase, N-terminal domain"/>
    <property type="match status" value="1"/>
</dbReference>
<dbReference type="GO" id="GO:0005777">
    <property type="term" value="C:peroxisome"/>
    <property type="evidence" value="ECO:0007669"/>
    <property type="project" value="TreeGrafter"/>
</dbReference>
<reference evidence="7 8" key="1">
    <citation type="submission" date="2018-10" db="EMBL/GenBank/DDBJ databases">
        <title>A high-quality apple genome assembly.</title>
        <authorList>
            <person name="Hu J."/>
        </authorList>
    </citation>
    <scope>NUCLEOTIDE SEQUENCE [LARGE SCALE GENOMIC DNA]</scope>
    <source>
        <strain evidence="8">cv. HFTH1</strain>
        <tissue evidence="7">Young leaf</tissue>
    </source>
</reference>
<dbReference type="InterPro" id="IPR045008">
    <property type="entry name" value="ACX4-like"/>
</dbReference>
<dbReference type="GO" id="GO:0006635">
    <property type="term" value="P:fatty acid beta-oxidation"/>
    <property type="evidence" value="ECO:0007669"/>
    <property type="project" value="InterPro"/>
</dbReference>
<evidence type="ECO:0008006" key="9">
    <source>
        <dbReference type="Google" id="ProtNLM"/>
    </source>
</evidence>
<dbReference type="EMBL" id="RDQH01000338">
    <property type="protein sequence ID" value="RXH81822.1"/>
    <property type="molecule type" value="Genomic_DNA"/>
</dbReference>
<dbReference type="InterPro" id="IPR013786">
    <property type="entry name" value="AcylCoA_DH/ox_N"/>
</dbReference>
<dbReference type="PROSITE" id="PS00073">
    <property type="entry name" value="ACYL_COA_DH_2"/>
    <property type="match status" value="1"/>
</dbReference>
<feature type="domain" description="Acyl-CoA dehydrogenase/oxidase C-terminal" evidence="5">
    <location>
        <begin position="274"/>
        <end position="387"/>
    </location>
</feature>
<dbReference type="GO" id="GO:0050660">
    <property type="term" value="F:flavin adenine dinucleotide binding"/>
    <property type="evidence" value="ECO:0007669"/>
    <property type="project" value="InterPro"/>
</dbReference>